<evidence type="ECO:0000313" key="1">
    <source>
        <dbReference type="EMBL" id="MCH99845.1"/>
    </source>
</evidence>
<evidence type="ECO:0000313" key="2">
    <source>
        <dbReference type="Proteomes" id="UP000265520"/>
    </source>
</evidence>
<sequence>SPKRRRLITPVSLESSASAMSDISSTSINERIFDSQGKTMEDEITAEHCGSVLPESVSDDGPASLSKMVAVLCEQQLFSPLLRAFEMFLPSCPLLPFIRALQCRKMFLVFKN</sequence>
<dbReference type="EMBL" id="LXQA010041498">
    <property type="protein sequence ID" value="MCH99845.1"/>
    <property type="molecule type" value="Genomic_DNA"/>
</dbReference>
<comment type="caution">
    <text evidence="1">The sequence shown here is derived from an EMBL/GenBank/DDBJ whole genome shotgun (WGS) entry which is preliminary data.</text>
</comment>
<dbReference type="AlphaFoldDB" id="A0A392NL78"/>
<keyword evidence="2" id="KW-1185">Reference proteome</keyword>
<dbReference type="InterPro" id="IPR028103">
    <property type="entry name" value="Spatacsin"/>
</dbReference>
<reference evidence="1 2" key="1">
    <citation type="journal article" date="2018" name="Front. Plant Sci.">
        <title>Red Clover (Trifolium pratense) and Zigzag Clover (T. medium) - A Picture of Genomic Similarities and Differences.</title>
        <authorList>
            <person name="Dluhosova J."/>
            <person name="Istvanek J."/>
            <person name="Nedelnik J."/>
            <person name="Repkova J."/>
        </authorList>
    </citation>
    <scope>NUCLEOTIDE SEQUENCE [LARGE SCALE GENOMIC DNA]</scope>
    <source>
        <strain evidence="2">cv. 10/8</strain>
        <tissue evidence="1">Leaf</tissue>
    </source>
</reference>
<feature type="non-terminal residue" evidence="1">
    <location>
        <position position="1"/>
    </location>
</feature>
<dbReference type="PANTHER" id="PTHR13650">
    <property type="entry name" value="SPATACSIN"/>
    <property type="match status" value="1"/>
</dbReference>
<protein>
    <submittedName>
        <fullName evidence="1">Uncharacterized protein</fullName>
    </submittedName>
</protein>
<dbReference type="Proteomes" id="UP000265520">
    <property type="component" value="Unassembled WGS sequence"/>
</dbReference>
<dbReference type="PANTHER" id="PTHR13650:SF0">
    <property type="entry name" value="SPATACSIN"/>
    <property type="match status" value="1"/>
</dbReference>
<name>A0A392NL78_9FABA</name>
<organism evidence="1 2">
    <name type="scientific">Trifolium medium</name>
    <dbReference type="NCBI Taxonomy" id="97028"/>
    <lineage>
        <taxon>Eukaryota</taxon>
        <taxon>Viridiplantae</taxon>
        <taxon>Streptophyta</taxon>
        <taxon>Embryophyta</taxon>
        <taxon>Tracheophyta</taxon>
        <taxon>Spermatophyta</taxon>
        <taxon>Magnoliopsida</taxon>
        <taxon>eudicotyledons</taxon>
        <taxon>Gunneridae</taxon>
        <taxon>Pentapetalae</taxon>
        <taxon>rosids</taxon>
        <taxon>fabids</taxon>
        <taxon>Fabales</taxon>
        <taxon>Fabaceae</taxon>
        <taxon>Papilionoideae</taxon>
        <taxon>50 kb inversion clade</taxon>
        <taxon>NPAAA clade</taxon>
        <taxon>Hologalegina</taxon>
        <taxon>IRL clade</taxon>
        <taxon>Trifolieae</taxon>
        <taxon>Trifolium</taxon>
    </lineage>
</organism>
<proteinExistence type="predicted"/>
<dbReference type="GO" id="GO:0005737">
    <property type="term" value="C:cytoplasm"/>
    <property type="evidence" value="ECO:0007669"/>
    <property type="project" value="TreeGrafter"/>
</dbReference>
<accession>A0A392NL78</accession>